<feature type="region of interest" description="Disordered" evidence="2">
    <location>
        <begin position="457"/>
        <end position="478"/>
    </location>
</feature>
<organism evidence="5 6">
    <name type="scientific">Motilimonas cestriensis</name>
    <dbReference type="NCBI Taxonomy" id="2742685"/>
    <lineage>
        <taxon>Bacteria</taxon>
        <taxon>Pseudomonadati</taxon>
        <taxon>Pseudomonadota</taxon>
        <taxon>Gammaproteobacteria</taxon>
        <taxon>Alteromonadales</taxon>
        <taxon>Alteromonadales genera incertae sedis</taxon>
        <taxon>Motilimonas</taxon>
    </lineage>
</organism>
<keyword evidence="3" id="KW-0472">Membrane</keyword>
<dbReference type="EMBL" id="JAIMJA010000001">
    <property type="protein sequence ID" value="MCE2593453.1"/>
    <property type="molecule type" value="Genomic_DNA"/>
</dbReference>
<keyword evidence="6" id="KW-1185">Reference proteome</keyword>
<keyword evidence="3" id="KW-1133">Transmembrane helix</keyword>
<dbReference type="Gene3D" id="1.20.58.2200">
    <property type="match status" value="1"/>
</dbReference>
<evidence type="ECO:0008006" key="7">
    <source>
        <dbReference type="Google" id="ProtNLM"/>
    </source>
</evidence>
<feature type="signal peptide" evidence="4">
    <location>
        <begin position="1"/>
        <end position="23"/>
    </location>
</feature>
<evidence type="ECO:0000256" key="3">
    <source>
        <dbReference type="SAM" id="Phobius"/>
    </source>
</evidence>
<gene>
    <name evidence="5" type="ORF">K6Y31_01310</name>
</gene>
<feature type="region of interest" description="Disordered" evidence="2">
    <location>
        <begin position="147"/>
        <end position="192"/>
    </location>
</feature>
<keyword evidence="4" id="KW-0732">Signal</keyword>
<feature type="transmembrane region" description="Helical" evidence="3">
    <location>
        <begin position="302"/>
        <end position="324"/>
    </location>
</feature>
<evidence type="ECO:0000313" key="5">
    <source>
        <dbReference type="EMBL" id="MCE2593453.1"/>
    </source>
</evidence>
<feature type="compositionally biased region" description="Basic and acidic residues" evidence="2">
    <location>
        <begin position="162"/>
        <end position="179"/>
    </location>
</feature>
<name>A0ABS8W5G5_9GAMM</name>
<evidence type="ECO:0000256" key="4">
    <source>
        <dbReference type="SAM" id="SignalP"/>
    </source>
</evidence>
<feature type="chain" id="PRO_5045682311" description="Pilus assembly protein FimV" evidence="4">
    <location>
        <begin position="24"/>
        <end position="783"/>
    </location>
</feature>
<sequence length="783" mass="85255">MGRYFSRAAVALPLLLAASNIIAEEDVFKDAPGFYVELTGPKGETAKEVRTVEATPTTTAASTRASAGTYGPLKSSDTMWSIASKVRPNRNVSVHQMMTAIFNKNPQAFLNNDINRLVNGAVLTIPSYEEISGIDKQAARESFIANTQGAKPAAKPAVKATEPPKAEKVAEQAAPEKSKATPAPVATPEPKQDVVETKTEQTLPDMAAANNVAVSGELNQLKTQLDDSNEQLMQVAESNQRMKIKLEALSDDLTTLKTQLQEDSKVQLEIKELLSQQLTKPAPEAAAPEQSDDLLKIITSSWLYLGALIAMPILILLVILSFWLRAKTKREAEAQEQEIATSTSTLMEEKSEYDDLLAADEEEKEESASEQEFTIEDDLTADELTNANLASDDIDLMSEIDLDSDDSLNADLDFGNDDANNINDEFDSLNEISEPEETQPEDDFGFDLSDNLDLAEELTEPETEQSFSFEEPAAEAPAVEEDALVEEPVAEPVTADAEVESAFNPDELLSADDLENIEFEEADDDLFELAESNDLVQEDDMIVELAEDDDILLEELSPSAMDDDLVSDLAPKPETAAPEVDAPKSATDLDEFDFNMAEEAPVEPAVEAAVEPLEVEAPEESSADDNELEWDFAEIDTVDEPVNEPEITEVDDIDDTDLLASQLGEIAFNEPSSPADVPNVADVSDDYIDIERLLEESGDESTDEPYQGASFDLGLDDFPEVLPEADGIDVDIDEGGIGQKLDLARAYLEIDDKDGAKSILEEIQGQGSEDQIAEVTKLLNRLG</sequence>
<accession>A0ABS8W5G5</accession>
<keyword evidence="1" id="KW-0175">Coiled coil</keyword>
<dbReference type="Proteomes" id="UP001201273">
    <property type="component" value="Unassembled WGS sequence"/>
</dbReference>
<dbReference type="InterPro" id="IPR020011">
    <property type="entry name" value="FimV_C"/>
</dbReference>
<evidence type="ECO:0000256" key="2">
    <source>
        <dbReference type="SAM" id="MobiDB-lite"/>
    </source>
</evidence>
<dbReference type="InterPro" id="IPR038440">
    <property type="entry name" value="FimV_C_sf"/>
</dbReference>
<dbReference type="NCBIfam" id="TIGR03505">
    <property type="entry name" value="FimV_core"/>
    <property type="match status" value="1"/>
</dbReference>
<comment type="caution">
    <text evidence="5">The sequence shown here is derived from an EMBL/GenBank/DDBJ whole genome shotgun (WGS) entry which is preliminary data.</text>
</comment>
<dbReference type="NCBIfam" id="TIGR03504">
    <property type="entry name" value="FimV_Cterm"/>
    <property type="match status" value="1"/>
</dbReference>
<evidence type="ECO:0000256" key="1">
    <source>
        <dbReference type="SAM" id="Coils"/>
    </source>
</evidence>
<proteinExistence type="predicted"/>
<feature type="compositionally biased region" description="Low complexity" evidence="2">
    <location>
        <begin position="150"/>
        <end position="161"/>
    </location>
</feature>
<feature type="region of interest" description="Disordered" evidence="2">
    <location>
        <begin position="695"/>
        <end position="718"/>
    </location>
</feature>
<dbReference type="RefSeq" id="WP_233051058.1">
    <property type="nucleotide sequence ID" value="NZ_JAIMJA010000001.1"/>
</dbReference>
<reference evidence="5 6" key="1">
    <citation type="journal article" date="2022" name="Environ. Microbiol. Rep.">
        <title>Eco-phylogenetic analyses reveal divergent evolution of vitamin B12 metabolism in the marine bacterial family 'Psychromonadaceae'.</title>
        <authorList>
            <person name="Jin X."/>
            <person name="Yang Y."/>
            <person name="Cao H."/>
            <person name="Gao B."/>
            <person name="Zhao Z."/>
        </authorList>
    </citation>
    <scope>NUCLEOTIDE SEQUENCE [LARGE SCALE GENOMIC DNA]</scope>
    <source>
        <strain evidence="5 6">MKS20</strain>
    </source>
</reference>
<evidence type="ECO:0000313" key="6">
    <source>
        <dbReference type="Proteomes" id="UP001201273"/>
    </source>
</evidence>
<feature type="region of interest" description="Disordered" evidence="2">
    <location>
        <begin position="558"/>
        <end position="587"/>
    </location>
</feature>
<protein>
    <recommendedName>
        <fullName evidence="7">Pilus assembly protein FimV</fullName>
    </recommendedName>
</protein>
<dbReference type="InterPro" id="IPR020012">
    <property type="entry name" value="LysM_FimV"/>
</dbReference>
<feature type="coiled-coil region" evidence="1">
    <location>
        <begin position="211"/>
        <end position="259"/>
    </location>
</feature>
<keyword evidence="3" id="KW-0812">Transmembrane</keyword>